<dbReference type="InterPro" id="IPR003313">
    <property type="entry name" value="AraC-bd"/>
</dbReference>
<dbReference type="InterPro" id="IPR018062">
    <property type="entry name" value="HTH_AraC-typ_CS"/>
</dbReference>
<organism evidence="6 7">
    <name type="scientific">Trinickia dinghuensis</name>
    <dbReference type="NCBI Taxonomy" id="2291023"/>
    <lineage>
        <taxon>Bacteria</taxon>
        <taxon>Pseudomonadati</taxon>
        <taxon>Pseudomonadota</taxon>
        <taxon>Betaproteobacteria</taxon>
        <taxon>Burkholderiales</taxon>
        <taxon>Burkholderiaceae</taxon>
        <taxon>Trinickia</taxon>
    </lineage>
</organism>
<dbReference type="OrthoDB" id="3631840at2"/>
<dbReference type="GO" id="GO:0043565">
    <property type="term" value="F:sequence-specific DNA binding"/>
    <property type="evidence" value="ECO:0007669"/>
    <property type="project" value="InterPro"/>
</dbReference>
<dbReference type="SUPFAM" id="SSF51215">
    <property type="entry name" value="Regulatory protein AraC"/>
    <property type="match status" value="1"/>
</dbReference>
<keyword evidence="4" id="KW-0804">Transcription</keyword>
<dbReference type="InterPro" id="IPR020449">
    <property type="entry name" value="Tscrpt_reg_AraC-type_HTH"/>
</dbReference>
<dbReference type="Pfam" id="PF02311">
    <property type="entry name" value="AraC_binding"/>
    <property type="match status" value="1"/>
</dbReference>
<evidence type="ECO:0000313" key="6">
    <source>
        <dbReference type="EMBL" id="RDU97121.1"/>
    </source>
</evidence>
<evidence type="ECO:0000256" key="1">
    <source>
        <dbReference type="ARBA" id="ARBA00023015"/>
    </source>
</evidence>
<dbReference type="PROSITE" id="PS01124">
    <property type="entry name" value="HTH_ARAC_FAMILY_2"/>
    <property type="match status" value="1"/>
</dbReference>
<evidence type="ECO:0000259" key="5">
    <source>
        <dbReference type="PROSITE" id="PS01124"/>
    </source>
</evidence>
<dbReference type="EMBL" id="QRGA01000011">
    <property type="protein sequence ID" value="RDU97121.1"/>
    <property type="molecule type" value="Genomic_DNA"/>
</dbReference>
<gene>
    <name evidence="6" type="ORF">DWV00_21015</name>
</gene>
<dbReference type="PROSITE" id="PS00041">
    <property type="entry name" value="HTH_ARAC_FAMILY_1"/>
    <property type="match status" value="1"/>
</dbReference>
<proteinExistence type="predicted"/>
<dbReference type="Pfam" id="PF12833">
    <property type="entry name" value="HTH_18"/>
    <property type="match status" value="1"/>
</dbReference>
<dbReference type="PANTHER" id="PTHR46796:SF2">
    <property type="entry name" value="TRANSCRIPTIONAL REGULATORY PROTEIN"/>
    <property type="match status" value="1"/>
</dbReference>
<evidence type="ECO:0000256" key="4">
    <source>
        <dbReference type="ARBA" id="ARBA00023163"/>
    </source>
</evidence>
<accession>A0A3D8JXP0</accession>
<keyword evidence="2" id="KW-0238">DNA-binding</keyword>
<protein>
    <submittedName>
        <fullName evidence="6">AraC family transcriptional regulator</fullName>
    </submittedName>
</protein>
<dbReference type="GO" id="GO:0003700">
    <property type="term" value="F:DNA-binding transcription factor activity"/>
    <property type="evidence" value="ECO:0007669"/>
    <property type="project" value="InterPro"/>
</dbReference>
<evidence type="ECO:0000256" key="2">
    <source>
        <dbReference type="ARBA" id="ARBA00023125"/>
    </source>
</evidence>
<dbReference type="InterPro" id="IPR018060">
    <property type="entry name" value="HTH_AraC"/>
</dbReference>
<feature type="domain" description="HTH araC/xylS-type" evidence="5">
    <location>
        <begin position="190"/>
        <end position="287"/>
    </location>
</feature>
<dbReference type="InterPro" id="IPR037923">
    <property type="entry name" value="HTH-like"/>
</dbReference>
<name>A0A3D8JXP0_9BURK</name>
<dbReference type="InterPro" id="IPR050204">
    <property type="entry name" value="AraC_XylS_family_regulators"/>
</dbReference>
<dbReference type="RefSeq" id="WP_115535517.1">
    <property type="nucleotide sequence ID" value="NZ_QRGA01000011.1"/>
</dbReference>
<dbReference type="SMART" id="SM00342">
    <property type="entry name" value="HTH_ARAC"/>
    <property type="match status" value="1"/>
</dbReference>
<evidence type="ECO:0000313" key="7">
    <source>
        <dbReference type="Proteomes" id="UP000256838"/>
    </source>
</evidence>
<sequence>MDEPLFRDCAHYWRSPLVPGGDMVTAEYREHEFAPHWHEAYAVPVIEAGAEMFAYQGGHHVAEAGTVPVINPGEVHTGSRAMEVGWRYRVFYIPVDFMAELTGDIAAAPQPMPWFPADVIRDPDLAARVARAHRLLEGLNGSAHGGPFPLHGDPLAAETALIDAMSTLIVRHALRHTDARQPNIDPPRVALMKERLAADLTEPLSLSELAADVGLSAFHAARLFTQATRMPPHAWRNQLRLQRALAPLREGVAVADVAAACGFTDQSHFTRHFRRMFGVPPGRWQAGNGPGR</sequence>
<comment type="caution">
    <text evidence="6">The sequence shown here is derived from an EMBL/GenBank/DDBJ whole genome shotgun (WGS) entry which is preliminary data.</text>
</comment>
<evidence type="ECO:0000256" key="3">
    <source>
        <dbReference type="ARBA" id="ARBA00023159"/>
    </source>
</evidence>
<keyword evidence="3" id="KW-0010">Activator</keyword>
<dbReference type="SUPFAM" id="SSF46689">
    <property type="entry name" value="Homeodomain-like"/>
    <property type="match status" value="2"/>
</dbReference>
<keyword evidence="7" id="KW-1185">Reference proteome</keyword>
<keyword evidence="1" id="KW-0805">Transcription regulation</keyword>
<dbReference type="PANTHER" id="PTHR46796">
    <property type="entry name" value="HTH-TYPE TRANSCRIPTIONAL ACTIVATOR RHAS-RELATED"/>
    <property type="match status" value="1"/>
</dbReference>
<dbReference type="PRINTS" id="PR00032">
    <property type="entry name" value="HTHARAC"/>
</dbReference>
<dbReference type="AlphaFoldDB" id="A0A3D8JXP0"/>
<reference evidence="6 7" key="1">
    <citation type="submission" date="2018-08" db="EMBL/GenBank/DDBJ databases">
        <title>Paraburkholderia sp. DHOM06 isolated from forest soil.</title>
        <authorList>
            <person name="Gao Z.-H."/>
            <person name="Qiu L.-H."/>
        </authorList>
    </citation>
    <scope>NUCLEOTIDE SEQUENCE [LARGE SCALE GENOMIC DNA]</scope>
    <source>
        <strain evidence="6 7">DHOM06</strain>
    </source>
</reference>
<dbReference type="Proteomes" id="UP000256838">
    <property type="component" value="Unassembled WGS sequence"/>
</dbReference>
<dbReference type="InterPro" id="IPR009057">
    <property type="entry name" value="Homeodomain-like_sf"/>
</dbReference>
<dbReference type="Gene3D" id="1.10.10.60">
    <property type="entry name" value="Homeodomain-like"/>
    <property type="match status" value="2"/>
</dbReference>